<keyword evidence="2" id="KW-1185">Reference proteome</keyword>
<evidence type="ECO:0000313" key="2">
    <source>
        <dbReference type="Proteomes" id="UP000027725"/>
    </source>
</evidence>
<dbReference type="Proteomes" id="UP000027725">
    <property type="component" value="Unassembled WGS sequence"/>
</dbReference>
<proteinExistence type="predicted"/>
<dbReference type="RefSeq" id="WP_051693544.1">
    <property type="nucleotide sequence ID" value="NZ_FOVB01000001.1"/>
</dbReference>
<dbReference type="AlphaFoldDB" id="A0A074TC51"/>
<gene>
    <name evidence="1" type="ORF">DL1_05030</name>
</gene>
<name>A0A074TC51_9RHOB</name>
<dbReference type="EMBL" id="JHEH01000016">
    <property type="protein sequence ID" value="KEP69254.1"/>
    <property type="molecule type" value="Genomic_DNA"/>
</dbReference>
<comment type="caution">
    <text evidence="1">The sequence shown here is derived from an EMBL/GenBank/DDBJ whole genome shotgun (WGS) entry which is preliminary data.</text>
</comment>
<organism evidence="1 2">
    <name type="scientific">Thioclava dalianensis</name>
    <dbReference type="NCBI Taxonomy" id="1185766"/>
    <lineage>
        <taxon>Bacteria</taxon>
        <taxon>Pseudomonadati</taxon>
        <taxon>Pseudomonadota</taxon>
        <taxon>Alphaproteobacteria</taxon>
        <taxon>Rhodobacterales</taxon>
        <taxon>Paracoccaceae</taxon>
        <taxon>Thioclava</taxon>
    </lineage>
</organism>
<protein>
    <submittedName>
        <fullName evidence="1">Uncharacterized protein</fullName>
    </submittedName>
</protein>
<evidence type="ECO:0000313" key="1">
    <source>
        <dbReference type="EMBL" id="KEP69254.1"/>
    </source>
</evidence>
<dbReference type="OrthoDB" id="7689644at2"/>
<reference evidence="1 2" key="1">
    <citation type="submission" date="2014-03" db="EMBL/GenBank/DDBJ databases">
        <title>The draft genome sequence of Thioclava dalianensis DLFJ1-1.</title>
        <authorList>
            <person name="Lai Q."/>
            <person name="Shao Z."/>
        </authorList>
    </citation>
    <scope>NUCLEOTIDE SEQUENCE [LARGE SCALE GENOMIC DNA]</scope>
    <source>
        <strain evidence="1 2">DLFJ1-1</strain>
    </source>
</reference>
<accession>A0A074TC51</accession>
<sequence>MTVELIVGNRRVQPQELREIPGGIEAEFSGAALNVLIDASFGSGDTIELWRGAHLPERLDVIDIRMEGCATTVTLSRAGAMALN</sequence>
<dbReference type="eggNOG" id="ENOG5033KXA">
    <property type="taxonomic scope" value="Bacteria"/>
</dbReference>